<dbReference type="Gene3D" id="1.10.10.10">
    <property type="entry name" value="Winged helix-like DNA-binding domain superfamily/Winged helix DNA-binding domain"/>
    <property type="match status" value="1"/>
</dbReference>
<dbReference type="Proteomes" id="UP000249016">
    <property type="component" value="Unassembled WGS sequence"/>
</dbReference>
<keyword evidence="1" id="KW-0472">Membrane</keyword>
<keyword evidence="1" id="KW-1133">Transmembrane helix</keyword>
<evidence type="ECO:0000313" key="3">
    <source>
        <dbReference type="Proteomes" id="UP000249016"/>
    </source>
</evidence>
<dbReference type="SUPFAM" id="SSF46894">
    <property type="entry name" value="C-terminal effector domain of the bipartite response regulators"/>
    <property type="match status" value="1"/>
</dbReference>
<protein>
    <recommendedName>
        <fullName evidence="4">HTH luxR-type domain-containing protein</fullName>
    </recommendedName>
</protein>
<dbReference type="InterPro" id="IPR036388">
    <property type="entry name" value="WH-like_DNA-bd_sf"/>
</dbReference>
<name>A0A327NRF6_9BACT</name>
<reference evidence="2 3" key="1">
    <citation type="submission" date="2018-06" db="EMBL/GenBank/DDBJ databases">
        <title>Spirosoma sp. HMF3257 Genome sequencing and assembly.</title>
        <authorList>
            <person name="Kang H."/>
            <person name="Cha I."/>
            <person name="Kim H."/>
            <person name="Kang J."/>
            <person name="Joh K."/>
        </authorList>
    </citation>
    <scope>NUCLEOTIDE SEQUENCE [LARGE SCALE GENOMIC DNA]</scope>
    <source>
        <strain evidence="2 3">HMF3257</strain>
    </source>
</reference>
<evidence type="ECO:0000313" key="2">
    <source>
        <dbReference type="EMBL" id="RAI77019.1"/>
    </source>
</evidence>
<keyword evidence="3" id="KW-1185">Reference proteome</keyword>
<dbReference type="InterPro" id="IPR016032">
    <property type="entry name" value="Sig_transdc_resp-reg_C-effctor"/>
</dbReference>
<comment type="caution">
    <text evidence="2">The sequence shown here is derived from an EMBL/GenBank/DDBJ whole genome shotgun (WGS) entry which is preliminary data.</text>
</comment>
<proteinExistence type="predicted"/>
<evidence type="ECO:0008006" key="4">
    <source>
        <dbReference type="Google" id="ProtNLM"/>
    </source>
</evidence>
<keyword evidence="1" id="KW-0812">Transmembrane</keyword>
<dbReference type="EMBL" id="QLII01000001">
    <property type="protein sequence ID" value="RAI77019.1"/>
    <property type="molecule type" value="Genomic_DNA"/>
</dbReference>
<dbReference type="GO" id="GO:0006355">
    <property type="term" value="P:regulation of DNA-templated transcription"/>
    <property type="evidence" value="ECO:0007669"/>
    <property type="project" value="InterPro"/>
</dbReference>
<dbReference type="AlphaFoldDB" id="A0A327NRF6"/>
<dbReference type="OrthoDB" id="9806995at2"/>
<evidence type="ECO:0000256" key="1">
    <source>
        <dbReference type="SAM" id="Phobius"/>
    </source>
</evidence>
<organism evidence="2 3">
    <name type="scientific">Spirosoma telluris</name>
    <dbReference type="NCBI Taxonomy" id="2183553"/>
    <lineage>
        <taxon>Bacteria</taxon>
        <taxon>Pseudomonadati</taxon>
        <taxon>Bacteroidota</taxon>
        <taxon>Cytophagia</taxon>
        <taxon>Cytophagales</taxon>
        <taxon>Cytophagaceae</taxon>
        <taxon>Spirosoma</taxon>
    </lineage>
</organism>
<feature type="transmembrane region" description="Helical" evidence="1">
    <location>
        <begin position="20"/>
        <end position="42"/>
    </location>
</feature>
<gene>
    <name evidence="2" type="ORF">HMF3257_27680</name>
</gene>
<accession>A0A327NRF6</accession>
<dbReference type="RefSeq" id="WP_111347109.1">
    <property type="nucleotide sequence ID" value="NZ_QLII01000001.1"/>
</dbReference>
<dbReference type="GO" id="GO:0003677">
    <property type="term" value="F:DNA binding"/>
    <property type="evidence" value="ECO:0007669"/>
    <property type="project" value="InterPro"/>
</dbReference>
<sequence>MTSNLNPQESLITFDIRPPWYWNAWSKLFYLLFLGCLCWFFYHLHLRRVAIQQNQIREKLEEKLRHQEEASQREIIMLQKEQLEQGLIQKSEELANSTMALIQKNELLVQLKDELNRVKARSGSRLPGEDFQRINTLIDTNISSEQDWKLFESNFNKVHEQFLKHLLEKYPDLGQGDLKLAAYLRMNLSTKEIAQLLNITHRSVELKRYRLRKKLDLDANTNLSEFMIKY</sequence>